<protein>
    <submittedName>
        <fullName evidence="2">Alpha/Beta hydrolase protein</fullName>
    </submittedName>
</protein>
<gene>
    <name evidence="2" type="ORF">DFH07DRAFT_910303</name>
</gene>
<reference evidence="2" key="1">
    <citation type="submission" date="2023-03" db="EMBL/GenBank/DDBJ databases">
        <title>Massive genome expansion in bonnet fungi (Mycena s.s.) driven by repeated elements and novel gene families across ecological guilds.</title>
        <authorList>
            <consortium name="Lawrence Berkeley National Laboratory"/>
            <person name="Harder C.B."/>
            <person name="Miyauchi S."/>
            <person name="Viragh M."/>
            <person name="Kuo A."/>
            <person name="Thoen E."/>
            <person name="Andreopoulos B."/>
            <person name="Lu D."/>
            <person name="Skrede I."/>
            <person name="Drula E."/>
            <person name="Henrissat B."/>
            <person name="Morin E."/>
            <person name="Kohler A."/>
            <person name="Barry K."/>
            <person name="LaButti K."/>
            <person name="Morin E."/>
            <person name="Salamov A."/>
            <person name="Lipzen A."/>
            <person name="Mereny Z."/>
            <person name="Hegedus B."/>
            <person name="Baldrian P."/>
            <person name="Stursova M."/>
            <person name="Weitz H."/>
            <person name="Taylor A."/>
            <person name="Grigoriev I.V."/>
            <person name="Nagy L.G."/>
            <person name="Martin F."/>
            <person name="Kauserud H."/>
        </authorList>
    </citation>
    <scope>NUCLEOTIDE SEQUENCE</scope>
    <source>
        <strain evidence="2">CBHHK188m</strain>
    </source>
</reference>
<dbReference type="Proteomes" id="UP001215280">
    <property type="component" value="Unassembled WGS sequence"/>
</dbReference>
<feature type="domain" description="AB hydrolase-1" evidence="1">
    <location>
        <begin position="32"/>
        <end position="328"/>
    </location>
</feature>
<dbReference type="InterPro" id="IPR029058">
    <property type="entry name" value="AB_hydrolase_fold"/>
</dbReference>
<dbReference type="Pfam" id="PF12697">
    <property type="entry name" value="Abhydrolase_6"/>
    <property type="match status" value="1"/>
</dbReference>
<dbReference type="GO" id="GO:0016787">
    <property type="term" value="F:hydrolase activity"/>
    <property type="evidence" value="ECO:0007669"/>
    <property type="project" value="UniProtKB-KW"/>
</dbReference>
<dbReference type="EMBL" id="JARJLG010000005">
    <property type="protein sequence ID" value="KAJ7780770.1"/>
    <property type="molecule type" value="Genomic_DNA"/>
</dbReference>
<keyword evidence="3" id="KW-1185">Reference proteome</keyword>
<organism evidence="2 3">
    <name type="scientific">Mycena maculata</name>
    <dbReference type="NCBI Taxonomy" id="230809"/>
    <lineage>
        <taxon>Eukaryota</taxon>
        <taxon>Fungi</taxon>
        <taxon>Dikarya</taxon>
        <taxon>Basidiomycota</taxon>
        <taxon>Agaricomycotina</taxon>
        <taxon>Agaricomycetes</taxon>
        <taxon>Agaricomycetidae</taxon>
        <taxon>Agaricales</taxon>
        <taxon>Marasmiineae</taxon>
        <taxon>Mycenaceae</taxon>
        <taxon>Mycena</taxon>
    </lineage>
</organism>
<evidence type="ECO:0000259" key="1">
    <source>
        <dbReference type="Pfam" id="PF12697"/>
    </source>
</evidence>
<dbReference type="AlphaFoldDB" id="A0AAD7K927"/>
<evidence type="ECO:0000313" key="3">
    <source>
        <dbReference type="Proteomes" id="UP001215280"/>
    </source>
</evidence>
<dbReference type="Gene3D" id="3.40.50.1820">
    <property type="entry name" value="alpha/beta hydrolase"/>
    <property type="match status" value="1"/>
</dbReference>
<dbReference type="SUPFAM" id="SSF53474">
    <property type="entry name" value="alpha/beta-Hydrolases"/>
    <property type="match status" value="1"/>
</dbReference>
<accession>A0AAD7K927</accession>
<evidence type="ECO:0000313" key="2">
    <source>
        <dbReference type="EMBL" id="KAJ7780770.1"/>
    </source>
</evidence>
<dbReference type="InterPro" id="IPR000073">
    <property type="entry name" value="AB_hydrolase_1"/>
</dbReference>
<keyword evidence="2" id="KW-0378">Hydrolase</keyword>
<sequence>MSTTVSIPGKGIQFAFTDTGAPANAADYTTFILVHGHTYHAGVFQKLLPLAAASSVRIICINRREYQGSTPHTPEELRVYASGSDQERAVLMNEAGVNLALAIDGIIQKFELPSGVALAGWSLGNTFVMAAMSVITSLPDVARTRLQAAVKTIIMWDPPSQALGIASPPNAYVPLYDPEIEPAARGPAFGKWVASYFIHGDLSTHDPDKLNYRNADPERKATYEDMPFPELLTIVDFSVGDKCDTILTEPPFAATLATLVEKALFNPKVRAAWPNTKVAYMYGTANAWNVPFTVWDIEKRVETATGSAPIIFRPIKEANHFVMWEDPTLTLNELIGCTKA</sequence>
<name>A0AAD7K927_9AGAR</name>
<proteinExistence type="predicted"/>
<comment type="caution">
    <text evidence="2">The sequence shown here is derived from an EMBL/GenBank/DDBJ whole genome shotgun (WGS) entry which is preliminary data.</text>
</comment>